<dbReference type="FunFam" id="3.40.50.980:FF:000002">
    <property type="entry name" value="Enterobactin synthetase component F"/>
    <property type="match status" value="1"/>
</dbReference>
<dbReference type="GO" id="GO:0008610">
    <property type="term" value="P:lipid biosynthetic process"/>
    <property type="evidence" value="ECO:0007669"/>
    <property type="project" value="UniProtKB-ARBA"/>
</dbReference>
<dbReference type="Gene3D" id="2.30.38.10">
    <property type="entry name" value="Luciferase, Domain 3"/>
    <property type="match status" value="4"/>
</dbReference>
<gene>
    <name evidence="7" type="ORF">GOEFS_096_00020</name>
</gene>
<evidence type="ECO:0000259" key="6">
    <source>
        <dbReference type="PROSITE" id="PS50075"/>
    </source>
</evidence>
<dbReference type="FunFam" id="3.40.50.12780:FF:000012">
    <property type="entry name" value="Non-ribosomal peptide synthetase"/>
    <property type="match status" value="4"/>
</dbReference>
<dbReference type="InterPro" id="IPR000873">
    <property type="entry name" value="AMP-dep_synth/lig_dom"/>
</dbReference>
<dbReference type="GO" id="GO:0072330">
    <property type="term" value="P:monocarboxylic acid biosynthetic process"/>
    <property type="evidence" value="ECO:0007669"/>
    <property type="project" value="UniProtKB-ARBA"/>
</dbReference>
<dbReference type="InterPro" id="IPR020806">
    <property type="entry name" value="PKS_PP-bd"/>
</dbReference>
<dbReference type="PROSITE" id="PS50075">
    <property type="entry name" value="CARRIER"/>
    <property type="match status" value="5"/>
</dbReference>
<dbReference type="InterPro" id="IPR042099">
    <property type="entry name" value="ANL_N_sf"/>
</dbReference>
<comment type="caution">
    <text evidence="7">The sequence shown here is derived from an EMBL/GenBank/DDBJ whole genome shotgun (WGS) entry which is preliminary data.</text>
</comment>
<keyword evidence="4" id="KW-0677">Repeat</keyword>
<dbReference type="GO" id="GO:0031177">
    <property type="term" value="F:phosphopantetheine binding"/>
    <property type="evidence" value="ECO:0007669"/>
    <property type="project" value="InterPro"/>
</dbReference>
<evidence type="ECO:0000313" key="7">
    <source>
        <dbReference type="EMBL" id="GAB19825.1"/>
    </source>
</evidence>
<dbReference type="STRING" id="1077974.GOEFS_096_00020"/>
<dbReference type="InterPro" id="IPR010071">
    <property type="entry name" value="AA_adenyl_dom"/>
</dbReference>
<dbReference type="PROSITE" id="PS00455">
    <property type="entry name" value="AMP_BINDING"/>
    <property type="match status" value="2"/>
</dbReference>
<proteinExistence type="predicted"/>
<dbReference type="PANTHER" id="PTHR45527">
    <property type="entry name" value="NONRIBOSOMAL PEPTIDE SYNTHETASE"/>
    <property type="match status" value="1"/>
</dbReference>
<dbReference type="Pfam" id="PF00501">
    <property type="entry name" value="AMP-binding"/>
    <property type="match status" value="5"/>
</dbReference>
<dbReference type="eggNOG" id="COG1020">
    <property type="taxonomic scope" value="Bacteria"/>
</dbReference>
<dbReference type="InterPro" id="IPR020845">
    <property type="entry name" value="AMP-binding_CS"/>
</dbReference>
<evidence type="ECO:0000256" key="4">
    <source>
        <dbReference type="ARBA" id="ARBA00022737"/>
    </source>
</evidence>
<reference evidence="7 8" key="1">
    <citation type="submission" date="2011-12" db="EMBL/GenBank/DDBJ databases">
        <title>Whole genome shotgun sequence of Gordonia effusa NBRC 100432.</title>
        <authorList>
            <person name="Yoshida I."/>
            <person name="Takarada H."/>
            <person name="Hosoyama A."/>
            <person name="Tsuchikane K."/>
            <person name="Katsumata H."/>
            <person name="Yamazaki S."/>
            <person name="Fujita N."/>
        </authorList>
    </citation>
    <scope>NUCLEOTIDE SEQUENCE [LARGE SCALE GENOMIC DNA]</scope>
    <source>
        <strain evidence="7 8">NBRC 100432</strain>
    </source>
</reference>
<accession>H0R424</accession>
<dbReference type="InterPro" id="IPR001242">
    <property type="entry name" value="Condensation_dom"/>
</dbReference>
<dbReference type="SUPFAM" id="SSF56801">
    <property type="entry name" value="Acetyl-CoA synthetase-like"/>
    <property type="match status" value="5"/>
</dbReference>
<dbReference type="InterPro" id="IPR029058">
    <property type="entry name" value="AB_hydrolase_fold"/>
</dbReference>
<dbReference type="Pfam" id="PF00975">
    <property type="entry name" value="Thioesterase"/>
    <property type="match status" value="1"/>
</dbReference>
<dbReference type="SUPFAM" id="SSF52777">
    <property type="entry name" value="CoA-dependent acyltransferases"/>
    <property type="match status" value="10"/>
</dbReference>
<feature type="domain" description="Carrier" evidence="6">
    <location>
        <begin position="1579"/>
        <end position="1654"/>
    </location>
</feature>
<dbReference type="GO" id="GO:0017000">
    <property type="term" value="P:antibiotic biosynthetic process"/>
    <property type="evidence" value="ECO:0007669"/>
    <property type="project" value="UniProtKB-KW"/>
</dbReference>
<dbReference type="GO" id="GO:0003824">
    <property type="term" value="F:catalytic activity"/>
    <property type="evidence" value="ECO:0007669"/>
    <property type="project" value="InterPro"/>
</dbReference>
<dbReference type="Gene3D" id="3.40.50.1820">
    <property type="entry name" value="alpha/beta hydrolase"/>
    <property type="match status" value="1"/>
</dbReference>
<keyword evidence="8" id="KW-1185">Reference proteome</keyword>
<dbReference type="SUPFAM" id="SSF47336">
    <property type="entry name" value="ACP-like"/>
    <property type="match status" value="5"/>
</dbReference>
<dbReference type="CDD" id="cd19540">
    <property type="entry name" value="LCL_NRPS-like"/>
    <property type="match status" value="3"/>
</dbReference>
<dbReference type="Pfam" id="PF00550">
    <property type="entry name" value="PP-binding"/>
    <property type="match status" value="5"/>
</dbReference>
<name>H0R424_9ACTN</name>
<dbReference type="NCBIfam" id="NF003417">
    <property type="entry name" value="PRK04813.1"/>
    <property type="match status" value="5"/>
</dbReference>
<comment type="cofactor">
    <cofactor evidence="1">
        <name>pantetheine 4'-phosphate</name>
        <dbReference type="ChEBI" id="CHEBI:47942"/>
    </cofactor>
</comment>
<dbReference type="InterPro" id="IPR001031">
    <property type="entry name" value="Thioesterase"/>
</dbReference>
<dbReference type="EMBL" id="BAEH01000096">
    <property type="protein sequence ID" value="GAB19825.1"/>
    <property type="molecule type" value="Genomic_DNA"/>
</dbReference>
<dbReference type="CDD" id="cd17643">
    <property type="entry name" value="A_NRPS_Cytc1-like"/>
    <property type="match status" value="1"/>
</dbReference>
<dbReference type="FunFam" id="2.30.38.10:FF:000001">
    <property type="entry name" value="Non-ribosomal peptide synthetase PvdI"/>
    <property type="match status" value="3"/>
</dbReference>
<protein>
    <submittedName>
        <fullName evidence="7">Putative non-ribosomal peptide synthetase</fullName>
    </submittedName>
</protein>
<dbReference type="Proteomes" id="UP000035034">
    <property type="component" value="Unassembled WGS sequence"/>
</dbReference>
<dbReference type="Pfam" id="PF00668">
    <property type="entry name" value="Condensation"/>
    <property type="match status" value="5"/>
</dbReference>
<evidence type="ECO:0000256" key="3">
    <source>
        <dbReference type="ARBA" id="ARBA00022553"/>
    </source>
</evidence>
<dbReference type="FunFam" id="3.40.50.980:FF:000001">
    <property type="entry name" value="Non-ribosomal peptide synthetase"/>
    <property type="match status" value="1"/>
</dbReference>
<dbReference type="FunFam" id="1.10.1200.10:FF:000016">
    <property type="entry name" value="Non-ribosomal peptide synthase"/>
    <property type="match status" value="1"/>
</dbReference>
<dbReference type="PROSITE" id="PS00012">
    <property type="entry name" value="PHOSPHOPANTETHEINE"/>
    <property type="match status" value="5"/>
</dbReference>
<dbReference type="CDD" id="cd17646">
    <property type="entry name" value="A_NRPS_AB3403-like"/>
    <property type="match status" value="1"/>
</dbReference>
<feature type="domain" description="Carrier" evidence="6">
    <location>
        <begin position="4163"/>
        <end position="4238"/>
    </location>
</feature>
<dbReference type="FunFam" id="1.10.1200.10:FF:000005">
    <property type="entry name" value="Nonribosomal peptide synthetase 1"/>
    <property type="match status" value="1"/>
</dbReference>
<dbReference type="InterPro" id="IPR023213">
    <property type="entry name" value="CAT-like_dom_sf"/>
</dbReference>
<keyword evidence="3" id="KW-0597">Phosphoprotein</keyword>
<dbReference type="NCBIfam" id="TIGR01733">
    <property type="entry name" value="AA-adenyl-dom"/>
    <property type="match status" value="5"/>
</dbReference>
<dbReference type="Gene3D" id="1.10.1200.10">
    <property type="entry name" value="ACP-like"/>
    <property type="match status" value="4"/>
</dbReference>
<dbReference type="UniPathway" id="UPA00011"/>
<evidence type="ECO:0000256" key="1">
    <source>
        <dbReference type="ARBA" id="ARBA00001957"/>
    </source>
</evidence>
<evidence type="ECO:0000256" key="2">
    <source>
        <dbReference type="ARBA" id="ARBA00022450"/>
    </source>
</evidence>
<dbReference type="Gene3D" id="3.40.50.12780">
    <property type="entry name" value="N-terminal domain of ligase-like"/>
    <property type="match status" value="1"/>
</dbReference>
<keyword evidence="2" id="KW-0596">Phosphopantetheine</keyword>
<evidence type="ECO:0000256" key="5">
    <source>
        <dbReference type="ARBA" id="ARBA00023194"/>
    </source>
</evidence>
<dbReference type="PANTHER" id="PTHR45527:SF1">
    <property type="entry name" value="FATTY ACID SYNTHASE"/>
    <property type="match status" value="1"/>
</dbReference>
<dbReference type="GO" id="GO:0043041">
    <property type="term" value="P:amino acid activation for nonribosomal peptide biosynthetic process"/>
    <property type="evidence" value="ECO:0007669"/>
    <property type="project" value="TreeGrafter"/>
</dbReference>
<dbReference type="SMART" id="SM00823">
    <property type="entry name" value="PKS_PP"/>
    <property type="match status" value="5"/>
</dbReference>
<dbReference type="GO" id="GO:0005829">
    <property type="term" value="C:cytosol"/>
    <property type="evidence" value="ECO:0007669"/>
    <property type="project" value="TreeGrafter"/>
</dbReference>
<feature type="domain" description="Carrier" evidence="6">
    <location>
        <begin position="2624"/>
        <end position="2698"/>
    </location>
</feature>
<evidence type="ECO:0000313" key="8">
    <source>
        <dbReference type="Proteomes" id="UP000035034"/>
    </source>
</evidence>
<dbReference type="InterPro" id="IPR036736">
    <property type="entry name" value="ACP-like_sf"/>
</dbReference>
<dbReference type="NCBIfam" id="TIGR01720">
    <property type="entry name" value="NRPS-para261"/>
    <property type="match status" value="1"/>
</dbReference>
<dbReference type="Gene3D" id="3.30.559.30">
    <property type="entry name" value="Nonribosomal peptide synthetase, condensation domain"/>
    <property type="match status" value="5"/>
</dbReference>
<dbReference type="GO" id="GO:0044550">
    <property type="term" value="P:secondary metabolite biosynthetic process"/>
    <property type="evidence" value="ECO:0007669"/>
    <property type="project" value="TreeGrafter"/>
</dbReference>
<dbReference type="Gene3D" id="3.30.300.30">
    <property type="match status" value="5"/>
</dbReference>
<dbReference type="FunFam" id="3.30.300.30:FF:000015">
    <property type="entry name" value="Nonribosomal peptide synthase SidD"/>
    <property type="match status" value="1"/>
</dbReference>
<dbReference type="CDD" id="cd05930">
    <property type="entry name" value="A_NRPS"/>
    <property type="match status" value="1"/>
</dbReference>
<organism evidence="7 8">
    <name type="scientific">Gordonia effusa NBRC 100432</name>
    <dbReference type="NCBI Taxonomy" id="1077974"/>
    <lineage>
        <taxon>Bacteria</taxon>
        <taxon>Bacillati</taxon>
        <taxon>Actinomycetota</taxon>
        <taxon>Actinomycetes</taxon>
        <taxon>Mycobacteriales</taxon>
        <taxon>Gordoniaceae</taxon>
        <taxon>Gordonia</taxon>
    </lineage>
</organism>
<dbReference type="InterPro" id="IPR045851">
    <property type="entry name" value="AMP-bd_C_sf"/>
</dbReference>
<dbReference type="SUPFAM" id="SSF53474">
    <property type="entry name" value="alpha/beta-Hydrolases"/>
    <property type="match status" value="1"/>
</dbReference>
<keyword evidence="5" id="KW-0045">Antibiotic biosynthesis</keyword>
<dbReference type="InterPro" id="IPR010060">
    <property type="entry name" value="NRPS_synth"/>
</dbReference>
<dbReference type="InterPro" id="IPR006162">
    <property type="entry name" value="Ppantetheine_attach_site"/>
</dbReference>
<dbReference type="InterPro" id="IPR025110">
    <property type="entry name" value="AMP-bd_C"/>
</dbReference>
<dbReference type="Pfam" id="PF13193">
    <property type="entry name" value="AMP-binding_C"/>
    <property type="match status" value="4"/>
</dbReference>
<sequence length="5597" mass="592432">MSDQVSDGSVTRDAVVPDPAATALIFADREVSYGEFDARVAAVTEELIGSGVGPEVAVAVCIPRSVEMLVAIHAIVAAGGQYVPIDTDAPAERVRYMLAIADAGVLLVSAETAAGEVAEVAGESGVPVRIVDASGDLPLDIRAAGDAPTPAPLRPDHAAYTLFTSGSTGRPKGVTVSHNSIRNRIAWMQDALPIGPGDVVLQKTPYTFDVSIPELFWPLLTGATLVIAEHGRHGDPRYLADIIGSRGVTVTHFVPSMLSVFLDVLGDRISDLTSLRIMFTSGEALPSAIAQRVVSRLARIELHNLYGPTEAAVEVTRHQVRPGETLVPIGRPVANTTAYVLDSRLQVVPAGVPGELYLGGAQVARGYAAQPGLSAERFVADPLGLPGARLYRTGDLVRWNTSGAIEYLGRTDFQVKLRGQRIELGEIESVLASAPGVVHAAATVARTSTGEFLVGYVSPAGVDLAQVANAVADALPEYMRPSQWVTLDEMPLSTAGKVNRKALPEPEIGSLVADFVAAGTELEATVAAVFAEVLGTEPISVVESFFDLGGNSLSATRVVARLSDAIDADVTVRDLFDAPTVRALAERVGEITGTALAPVTRIDPRPDLVPLSFAQQRIWFINQFDPESSAYNIPAVLRLTGRLDVDALQAAVVDVVVRHEVLRTVYPTVDGVPRQQVCDSADVASRLDWAIVDSTDALERAVVAGFDVSTQWPLRARLVRVSDDEHVLAVVAHHIGADGESMTPLVRDVVAAYIARSARQAPAWEPLTVQFADFAIWQHEVLGSPNDAESVVGKQLSYWSSHLDGLPDALSLPTDHPRPRAADYAGGVVSVEIDRIVADRITELAAQRGVTTFMVLHAAFALLLARLSATDDIAIATPIAGRGQRELEAVVGMFVNTLVLRTAVDGTGSFADLLDQVRTVDLDAYAHADVPFETVVEALNPIRSEAFSPLAQVMLSFDPAASASSGAAALGELTVAPMQPPEVTSQLDLTLTVMTSPDGPWNMSLVYATALFAPDSMRLFLDRLTRVLGEVTAAPEALIGEIPIGDTDESRALARVAQGDVVDVTGSPATGLTAPSTARIPAANALRYDERSVTYAEFDARVATLGRELIAAGVGPDVAVAVCLPRSVEMLVAIHAILAAGGQYVPIDTEAPAERAEFMLRRSGAALLAVAVDAEVPSVAAAADQVGIPTIRVDSTVPVASSVVPIDESELLAPIRPDNAAYTLFTSGSTGVPKGVTVSRASVYNRLRWGLAEFGWGPDDRVILKTPYTFDVSVPELFAPLLVGATVVIARPGGHAEPAYIAELIAATSATSVHFVPSMLSVFVDVLAPEQISALTSLRWVFASGEALPPAVVHKTHALLPNVGIHNLFGPTEAAVEVSWSDVTEVSEPVTIGTPVWNTTTHVLDARLQMVPVGVPGELYLGGVQVARGYAAAPALTADRFVADPFGMPGSRLYRTGDLVRRTASGEIEYLGRTDFQVKLRGQRIELGEIEAVLSAAPGVVHAAATVASDPAGGQHLVGYVSPASVDVDAVRVAATESLPVYMVPSVWVAFDDVKLNSAGKLDRRALPDPVFTSDDYVGPESTTEAELAIAFAEVLGAEQISVTAGFFDIGGNSLSAMRLAARAADILDAEVSVRDLFETPTVRGLAGRIEAGSRRGVRLTPMPRPEYIPLSAAQQRMWFINQFDTSSALYNIPMPMNLPGDVDLDALVAALGDVIERHEVLRTVYPTVDGKPYQRIVPASEARGLVDWAVVDTAAELELSAGQGFDVTTSLPIRARASRIDDARTEVLVTVHHIAFDGESTRVFVDDMFAAYLRRTDPTAPPLAPLPVQYADYALWQAQVLGSADDRESALGRQLAHWSRALAGIPAVTDLPADRPRPAVLDTAGASLPTTIPAQIVDGVTDLASSSGVTHFMIWHASLAITVASLAATDDVVIGTPIAGRTDSALERLVGMFVNTLVLRSHVDPGMTVAELIDGVRATDVDAFANSDVLFEQLVEQLAPERSTSHTPLFQIALTHFAGAESGEAESGPAPDVEAKVDLTVTVVESAAGTSVEYVYATALFDEPTIARFAAVHQRVLAAMIADPQMAVGDIDIVGESAATVVPVREPVTHHAVTALAAGSAEDGTLVSLLAQRDLDPTHPAIICADVELSYREFEERTNAVARSLLSRGAAPDDVIAVGLERSVESVVAVWGVIKSGAAYLPIDPAYPAERIAYMLSDSSVRLGITVDALRDRFPAGECEWVDLGELAAGTATPIAPTERNGSVRLDSLAYLIYTSGSTGRPKAVGVSNTGIADLVAAHAKVTGARDDDPDTRVLHVASPSFDAAFFEMIWAIAAGHTLVVAPHAAYAGDALGAVLSEGEVTDMVITPSVLASVDPDHAETVRNLATAGEACPPELVERFSARGRRIFNFYGPSETTVWATRSRMTPGKPVTIGRAIGGFTARVLNQRLRPVPAGVVGELYLSAPGLARGYLGRAGLTASRFVADPFGAPGERMYATGDMVRLAESGDLEFAGRADHQVKINGQRVELGEIESVLADQPAVAQAVVIGVSDEESGRTRLVAYLVGGGDVDIHAVESAVAQRLAAHMVPSKTVLIDAIPLTPAGKLDRRALPEVSFSSEASYVAPDSEPERKLAGIVSALLGRDRVSVTESFFAMGGDSIMSIQLASAAKSVGLTLSPREIFEHKTIRAMARSVGTAAALVPLEELAGGPTGELVLTPITSWMIEHADSAADFADFSQSTVLRLPAGGTAGDVKAVLAAVVASHPMTSASLRPTDSGWTMTAGGAFDADAAVTETVTPNPFDVLADAHRSALRELDPTAGRVMHAVVVHDGSGGEGRVVLVAHHLSVDAVSWPILIEDLATAWSQHTAGQQISLRPEGTSMRRWAQLLVDSVEARAAETSFWLRRLPTAPTFGTAFDRVRDRQHTTRTVSHLVDSATSEALLTSVPEAFSGNVNDALLAALARAVRGWQDDRGLDRDGPVSILLEGHGREEQIAARGERDTRRAADLSRTVGWFTTIAPVSIDPSGDAVRTVKAAKEERLATPDHGIGFGILRYNADGAVSARTLPEIGFNYLGNTGGGAPETEGLVDALLPVPDAPALPGSHRGAMIAPNALSINAAAVASPEGRVLAADFSYAPGVLTDDDVTDIARRWHEELREIVDYGARVGDPGPSPSDVPGAAVTQDDLDAVAKSYPGAVIWPLAPLQQGLYFQAEITAAGSDEVDAYVTQAILRLGGELDIERLRSAAQGLLAAHRVLRSAYIRTGSGAVVAVVPDVVELPWSVVEIDEFDAERVAAIARAEERTPFDMAVPPLVRFVLVRHGDTASLIITNHHILLDGWSGPLVLADLLALYATGATHTGQHASADFGDYLAWVSRIDRADGLAAWEAVLAPSDGATLVAAGASVTADDLPQNHIRRLSPDLTHRIEQLARSRDITPSSVLQFAWAVLLSRLTGNQVVAFGETVSGRPADLDGVETMAGLFINTLPTVVDVDPGRSIGDVLDKMRADKIAVLDHQHITLPELIAQTGNSVLFDTLTVYESYPMNTESLSSVDAALTGGLAVTDVIATDATHYPLTLIAAPVPDGLEIKITYLATAFSAERIAVFERSLEQILLAATADPQVLTADISLLDGADRDVIDSWSVGMPADTPVQTLGDAVAQRCAATPGASALWFADRNVTYREFGARVAALGRTLIAAGVGPDSAVAVCIPRSVELMVAVHGVIAAGGQYVPVDTEAPADRVEYMLATARAGLVLVHGGLPTPSALRGSSVRTIAVDASSAIDLATPPITDRDRIAPVHPDNAAYTLFTSGSTGRPKGVTVSHRSVSNRLRWGLAEYPWGPTDRIVLKTPYTFDVSVPEMFAPLLAGATVVIAAPGGHTDPNYLVDLLARTSATSVHFVPSMLSVFVDVVDAQRIAALSSLKWVFASGEALPAATVHQVHAVLPKVGIHNLFGPTEAAVEVSYSDVTRVADVVTIGRPVWNTATYVLDAKLRKVPPGVPGELYLGGVQLARGYAGAPSLTADRFVADPFGTPGARLYRTGDLVRWNTSGEVEYLGRTDFQVKLRGQRIELGEVEAALATAPGVVHAAATVVTAPDGGQHLVAYLAGSEAGHTAVDLDAVKKSIAARLPDYMRPTMWSVLSDVPLGSTGKLDRRALPEPEFVAGEYVAPATVTEQTVAEIISDVLGVEQVSVTESFFELGGNSLSAIRVAARVSTALNADLSVRDVFEAATVRQLAAAADERGVALPPVTAVSERPERIPLSFAQQRMWFINQFDPESPTYNVPSVMRLSGALDVDALRAAAIDLLVRHEVLRTTFPADGGVPFQSASSAQTVAGEIDWAVVSSQSEIERAVTEGFDVTRRWPIRFRLWQVNSDEAVLAVVAHHIAVDGESRGPLITDMALAYAARRGGSEPSFVPLPVQFSDYAIWQRDVLGSRDDADSVVGKQLSYWTDQLAGLPDVLELPTDRPRPAVASHRGAAVEFEIPAEVAVRIADTAAELGASGFMVVHAALSVLLARMSGTTDIAVGTPVAGRGQAVLDPLVGMFVNTLVLRNEIDLAESFTDLVGRVRATDLEAMANADVPFESVVEATSPVRSEAFAPLSQVWLTLDSEVLPEFATASAAVDVGGLRIAPVGIEEIPAKVDLLVGLAASIAGQPTRGSITYATDLFDAATVATFGRRFVQLLGELTADSARPVGDALLVDVDEYQRSLTAPVTNTANANRSLVDLFAYSVAAHDGAVAVSAMNTSLGYVDLDDRSSVIAAGLVARGVRPGDLVGVATARSVDLVATILGVLKAGAAYLPLDTTNPVERLAFIVSDAAPTVVVADDSSAGLELWDRLPEGTAVADVTDLAESGANHVPVRVPADARAYVIYTSGSTGRPKGVEITHRDVVTLMDTAADDFEFRADDVWTMFHSYAFDFSVWELWGPLLSGGRLVIVDRDVARDPDAFVGLLVRERVTVLSQTPSAFYQFAQARRRGVGRGDMPLSLRYIVFGGEELSFEQVRRWFDDNPDDPAQLVNMYGITETTVHVSFRALAADSVSADDPSFIGRPLASLGIHILDGRLRPVPEGMIGEMYVAGGQLAQSYLNRAGLSAARFVANPYDRSGARMYRTGDLARRVGGDIEYLGRGDAQVQLRGFRIEFGEIEAALLTSPGVIGAAARVVELAGRGEQLIGYVVTDGAEIPDTQRLRSAVGQIVPGYMVPDQIVIVERLPLTANGKLDRKALPLPDFEQSGAEYVAPESGVEEAIAAVFAEVLGVERVSVVDSFFDLGGNSLSATRVVSGAHDRGLPFELRWLFSDPTVRQLAKRVEEGTGLTDDVLITLRGDGSLPPLYCVHPAGGLAWFYGGFAPYIGDRPLYGLQDPHVVNDEPTVTDAHTLAARYVEEIRRVQPHGPYHLLGWSVGGVIAHAMATLLQSQGEHVAYLGIMDSLPEGDLVNEPSIDAGQPDPIDIDVTPASDVTDVLGGWRDLFDLDETVSAVTPEDVASIIRGQIAGMGLLADNVVDSIMESFAAAPDISVGFRPGLFAGSIQVFTATRDKADPRIIASGWRLYVTGAIENVDVDTHHLGMADARSLAVIGPRVQEALERSEVRIAQPNIVKRSREH</sequence>
<dbReference type="Gene3D" id="3.40.50.980">
    <property type="match status" value="8"/>
</dbReference>
<dbReference type="Gene3D" id="3.30.559.10">
    <property type="entry name" value="Chloramphenicol acetyltransferase-like domain"/>
    <property type="match status" value="5"/>
</dbReference>
<dbReference type="InterPro" id="IPR009081">
    <property type="entry name" value="PP-bd_ACP"/>
</dbReference>
<feature type="domain" description="Carrier" evidence="6">
    <location>
        <begin position="517"/>
        <end position="592"/>
    </location>
</feature>
<dbReference type="RefSeq" id="WP_007319160.1">
    <property type="nucleotide sequence ID" value="NZ_BAEH01000096.1"/>
</dbReference>
<feature type="domain" description="Carrier" evidence="6">
    <location>
        <begin position="5232"/>
        <end position="5306"/>
    </location>
</feature>